<dbReference type="GO" id="GO:0008703">
    <property type="term" value="F:5-amino-6-(5-phosphoribosylamino)uracil reductase activity"/>
    <property type="evidence" value="ECO:0007669"/>
    <property type="project" value="UniProtKB-EC"/>
</dbReference>
<dbReference type="NCBIfam" id="TIGR00227">
    <property type="entry name" value="ribD_Cterm"/>
    <property type="match status" value="1"/>
</dbReference>
<dbReference type="SUPFAM" id="SSF53927">
    <property type="entry name" value="Cytidine deaminase-like"/>
    <property type="match status" value="1"/>
</dbReference>
<dbReference type="PROSITE" id="PS51747">
    <property type="entry name" value="CYT_DCMP_DEAMINASES_2"/>
    <property type="match status" value="1"/>
</dbReference>
<reference evidence="20 21" key="1">
    <citation type="journal article" date="2003" name="Int. J. Syst. Evol. Microbiol.">
        <title>Virgibacillus carmonensis sp. nov., Virgibacillus necropolis sp. nov. and Virgibacillus picturae sp. nov., three novel species isolated from deteriorated mural paintings, transfer of the species of the genus salibacillus to Virgibacillus, as Virgibacillus marismortui comb. nov. and Virgibacillus salexigens comb. nov., and emended description of the genus Virgibacillus.</title>
        <authorList>
            <person name="Heyrman J."/>
            <person name="Logan N.A."/>
            <person name="Busse H.J."/>
            <person name="Balcaen A."/>
            <person name="Lebbe L."/>
            <person name="Rodriguez-Diaz M."/>
            <person name="Swings J."/>
            <person name="De Vos P."/>
        </authorList>
    </citation>
    <scope>NUCLEOTIDE SEQUENCE [LARGE SCALE GENOMIC DNA]</scope>
    <source>
        <strain evidence="20 21">LMG 19488</strain>
    </source>
</reference>
<dbReference type="EC" id="3.5.4.26" evidence="15"/>
<dbReference type="FunFam" id="3.40.140.10:FF:000025">
    <property type="entry name" value="Riboflavin biosynthesis protein RibD"/>
    <property type="match status" value="1"/>
</dbReference>
<protein>
    <recommendedName>
        <fullName evidence="15">Riboflavin biosynthesis protein RibD</fullName>
    </recommendedName>
    <domain>
        <recommendedName>
            <fullName evidence="15">Diaminohydroxyphosphoribosylaminopyrimidine deaminase</fullName>
            <shortName evidence="15">DRAP deaminase</shortName>
            <ecNumber evidence="15">3.5.4.26</ecNumber>
        </recommendedName>
        <alternativeName>
            <fullName evidence="15">Riboflavin-specific deaminase</fullName>
        </alternativeName>
    </domain>
    <domain>
        <recommendedName>
            <fullName evidence="15">5-amino-6-(5-phosphoribosylamino)uracil reductase</fullName>
            <ecNumber evidence="15">1.1.1.193</ecNumber>
        </recommendedName>
        <alternativeName>
            <fullName evidence="15">HTP reductase</fullName>
        </alternativeName>
    </domain>
</protein>
<dbReference type="InterPro" id="IPR016193">
    <property type="entry name" value="Cytidine_deaminase-like"/>
</dbReference>
<evidence type="ECO:0000256" key="9">
    <source>
        <dbReference type="ARBA" id="ARBA00022833"/>
    </source>
</evidence>
<gene>
    <name evidence="20" type="primary">ribD</name>
    <name evidence="20" type="ORF">CFK40_18905</name>
</gene>
<dbReference type="AlphaFoldDB" id="A0A221MGZ0"/>
<evidence type="ECO:0000256" key="18">
    <source>
        <dbReference type="PIRSR" id="PIRSR006769-3"/>
    </source>
</evidence>
<dbReference type="GO" id="GO:0008270">
    <property type="term" value="F:zinc ion binding"/>
    <property type="evidence" value="ECO:0007669"/>
    <property type="project" value="InterPro"/>
</dbReference>
<dbReference type="GO" id="GO:0050661">
    <property type="term" value="F:NADP binding"/>
    <property type="evidence" value="ECO:0007669"/>
    <property type="project" value="InterPro"/>
</dbReference>
<dbReference type="OrthoDB" id="9800865at2"/>
<dbReference type="Pfam" id="PF01872">
    <property type="entry name" value="RibD_C"/>
    <property type="match status" value="1"/>
</dbReference>
<dbReference type="GO" id="GO:0008835">
    <property type="term" value="F:diaminohydroxyphosphoribosylaminopyrimidine deaminase activity"/>
    <property type="evidence" value="ECO:0007669"/>
    <property type="project" value="UniProtKB-EC"/>
</dbReference>
<evidence type="ECO:0000256" key="3">
    <source>
        <dbReference type="ARBA" id="ARBA00004910"/>
    </source>
</evidence>
<dbReference type="InterPro" id="IPR011549">
    <property type="entry name" value="RibD_C"/>
</dbReference>
<dbReference type="PANTHER" id="PTHR38011">
    <property type="entry name" value="DIHYDROFOLATE REDUCTASE FAMILY PROTEIN (AFU_ORTHOLOGUE AFUA_8G06820)"/>
    <property type="match status" value="1"/>
</dbReference>
<evidence type="ECO:0000256" key="4">
    <source>
        <dbReference type="ARBA" id="ARBA00005259"/>
    </source>
</evidence>
<evidence type="ECO:0000256" key="14">
    <source>
        <dbReference type="ARBA" id="ARBA00049886"/>
    </source>
</evidence>
<keyword evidence="21" id="KW-1185">Reference proteome</keyword>
<comment type="catalytic activity">
    <reaction evidence="13 15">
        <text>5-amino-6-(5-phospho-D-ribitylamino)uracil + NADP(+) = 5-amino-6-(5-phospho-D-ribosylamino)uracil + NADPH + H(+)</text>
        <dbReference type="Rhea" id="RHEA:17845"/>
        <dbReference type="ChEBI" id="CHEBI:15378"/>
        <dbReference type="ChEBI" id="CHEBI:57783"/>
        <dbReference type="ChEBI" id="CHEBI:58349"/>
        <dbReference type="ChEBI" id="CHEBI:58421"/>
        <dbReference type="ChEBI" id="CHEBI:58453"/>
        <dbReference type="EC" id="1.1.1.193"/>
    </reaction>
</comment>
<evidence type="ECO:0000259" key="19">
    <source>
        <dbReference type="PROSITE" id="PS51747"/>
    </source>
</evidence>
<evidence type="ECO:0000256" key="1">
    <source>
        <dbReference type="ARBA" id="ARBA00002151"/>
    </source>
</evidence>
<feature type="binding site" evidence="17">
    <location>
        <position position="200"/>
    </location>
    <ligand>
        <name>NADP(+)</name>
        <dbReference type="ChEBI" id="CHEBI:58349"/>
    </ligand>
</feature>
<feature type="binding site" evidence="17">
    <location>
        <position position="154"/>
    </location>
    <ligand>
        <name>NADP(+)</name>
        <dbReference type="ChEBI" id="CHEBI:58349"/>
    </ligand>
</feature>
<feature type="binding site" evidence="17">
    <location>
        <position position="292"/>
    </location>
    <ligand>
        <name>substrate</name>
    </ligand>
</feature>
<keyword evidence="9 15" id="KW-0862">Zinc</keyword>
<comment type="similarity">
    <text evidence="4 15">In the N-terminal section; belongs to the cytidine and deoxycytidylate deaminase family.</text>
</comment>
<dbReference type="SUPFAM" id="SSF53597">
    <property type="entry name" value="Dihydrofolate reductase-like"/>
    <property type="match status" value="1"/>
</dbReference>
<name>A0A221MGZ0_9BACI</name>
<comment type="pathway">
    <text evidence="3 15">Cofactor biosynthesis; riboflavin biosynthesis; 5-amino-6-(D-ribitylamino)uracil from GTP: step 3/4.</text>
</comment>
<dbReference type="EC" id="1.1.1.193" evidence="15"/>
<feature type="binding site" evidence="17">
    <location>
        <position position="184"/>
    </location>
    <ligand>
        <name>substrate</name>
    </ligand>
</feature>
<dbReference type="InterPro" id="IPR050765">
    <property type="entry name" value="Riboflavin_Biosynth_HTPR"/>
</dbReference>
<dbReference type="InterPro" id="IPR002125">
    <property type="entry name" value="CMP_dCMP_dom"/>
</dbReference>
<dbReference type="InterPro" id="IPR002734">
    <property type="entry name" value="RibDG_C"/>
</dbReference>
<keyword evidence="12" id="KW-0511">Multifunctional enzyme</keyword>
<comment type="pathway">
    <text evidence="2 15">Cofactor biosynthesis; riboflavin biosynthesis; 5-amino-6-(D-ribitylamino)uracil from GTP: step 2/4.</text>
</comment>
<evidence type="ECO:0000313" key="20">
    <source>
        <dbReference type="EMBL" id="ASN06933.1"/>
    </source>
</evidence>
<feature type="binding site" evidence="17">
    <location>
        <position position="196"/>
    </location>
    <ligand>
        <name>NADP(+)</name>
        <dbReference type="ChEBI" id="CHEBI:58349"/>
    </ligand>
</feature>
<comment type="function">
    <text evidence="1 15">Converts 2,5-diamino-6-(ribosylamino)-4(3h)-pyrimidinone 5'-phosphate into 5-amino-6-(ribosylamino)-2,4(1h,3h)-pyrimidinedione 5'-phosphate.</text>
</comment>
<dbReference type="RefSeq" id="WP_089533928.1">
    <property type="nucleotide sequence ID" value="NZ_CP022437.1"/>
</dbReference>
<feature type="binding site" evidence="17">
    <location>
        <position position="168"/>
    </location>
    <ligand>
        <name>substrate</name>
    </ligand>
</feature>
<evidence type="ECO:0000313" key="21">
    <source>
        <dbReference type="Proteomes" id="UP000204391"/>
    </source>
</evidence>
<dbReference type="GO" id="GO:0009231">
    <property type="term" value="P:riboflavin biosynthetic process"/>
    <property type="evidence" value="ECO:0007669"/>
    <property type="project" value="UniProtKB-UniPathway"/>
</dbReference>
<dbReference type="Gene3D" id="3.40.430.10">
    <property type="entry name" value="Dihydrofolate Reductase, subunit A"/>
    <property type="match status" value="1"/>
</dbReference>
<evidence type="ECO:0000256" key="12">
    <source>
        <dbReference type="ARBA" id="ARBA00023268"/>
    </source>
</evidence>
<dbReference type="EMBL" id="CP022437">
    <property type="protein sequence ID" value="ASN06933.1"/>
    <property type="molecule type" value="Genomic_DNA"/>
</dbReference>
<keyword evidence="7 15" id="KW-0479">Metal-binding</keyword>
<evidence type="ECO:0000256" key="17">
    <source>
        <dbReference type="PIRSR" id="PIRSR006769-2"/>
    </source>
</evidence>
<accession>A0A221MGZ0</accession>
<feature type="binding site" evidence="18">
    <location>
        <position position="84"/>
    </location>
    <ligand>
        <name>Zn(2+)</name>
        <dbReference type="ChEBI" id="CHEBI:29105"/>
        <note>catalytic</note>
    </ligand>
</feature>
<evidence type="ECO:0000256" key="15">
    <source>
        <dbReference type="PIRNR" id="PIRNR006769"/>
    </source>
</evidence>
<feature type="binding site" evidence="17">
    <location>
        <begin position="294"/>
        <end position="300"/>
    </location>
    <ligand>
        <name>NADP(+)</name>
        <dbReference type="ChEBI" id="CHEBI:58349"/>
    </ligand>
</feature>
<dbReference type="Proteomes" id="UP000204391">
    <property type="component" value="Chromosome"/>
</dbReference>
<keyword evidence="11 15" id="KW-0560">Oxidoreductase</keyword>
<dbReference type="PROSITE" id="PS00903">
    <property type="entry name" value="CYT_DCMP_DEAMINASES_1"/>
    <property type="match status" value="1"/>
</dbReference>
<dbReference type="InterPro" id="IPR016192">
    <property type="entry name" value="APOBEC/CMP_deaminase_Zn-bd"/>
</dbReference>
<evidence type="ECO:0000256" key="13">
    <source>
        <dbReference type="ARBA" id="ARBA00049861"/>
    </source>
</evidence>
<feature type="binding site" evidence="17">
    <location>
        <position position="207"/>
    </location>
    <ligand>
        <name>substrate</name>
    </ligand>
</feature>
<feature type="binding site" evidence="18">
    <location>
        <position position="75"/>
    </location>
    <ligand>
        <name>Zn(2+)</name>
        <dbReference type="ChEBI" id="CHEBI:29105"/>
        <note>catalytic</note>
    </ligand>
</feature>
<dbReference type="NCBIfam" id="TIGR00326">
    <property type="entry name" value="eubact_ribD"/>
    <property type="match status" value="1"/>
</dbReference>
<proteinExistence type="inferred from homology"/>
<sequence length="364" mass="39037">MNDEGYMDVALDLAKSVQGQTSPNPPVGAVIVKDGSIVGIGAHLQAGSAHAEVHALEMAGDKAYNASIYVTLEPCSHYGKTPPCADAIIKSGIKRVIIATVDRNPKVAGKGIEKLQKANITVDTGVGNEKAEELYGPFFHYAASQTPYVTLKSATSLDGKTATITGESKWITGEKARLDVHHYRHENDAILVGVNTVIADDPKLTTRLPNGGRNPLRIILDTHLRTPQEAKMVTDGEAETWIFVANGVSQDKINFFTTNTDARVIQLETETIEIDPVLRYLGREGIMTLYVEGGSGVNGSFLNAKVVQQVITYMAPKLIGGEDAPTSFAGSGIESLKEALQLSIKSVEMLGDDIKIISVPKEVI</sequence>
<evidence type="ECO:0000256" key="5">
    <source>
        <dbReference type="ARBA" id="ARBA00007417"/>
    </source>
</evidence>
<dbReference type="InterPro" id="IPR004794">
    <property type="entry name" value="Eubact_RibD"/>
</dbReference>
<evidence type="ECO:0000256" key="6">
    <source>
        <dbReference type="ARBA" id="ARBA00022619"/>
    </source>
</evidence>
<comment type="cofactor">
    <cofactor evidence="15 18">
        <name>Zn(2+)</name>
        <dbReference type="ChEBI" id="CHEBI:29105"/>
    </cofactor>
    <text evidence="15 18">Binds 1 zinc ion.</text>
</comment>
<dbReference type="InterPro" id="IPR024072">
    <property type="entry name" value="DHFR-like_dom_sf"/>
</dbReference>
<dbReference type="PANTHER" id="PTHR38011:SF7">
    <property type="entry name" value="2,5-DIAMINO-6-RIBOSYLAMINO-4(3H)-PYRIMIDINONE 5'-PHOSPHATE REDUCTASE"/>
    <property type="match status" value="1"/>
</dbReference>
<evidence type="ECO:0000256" key="2">
    <source>
        <dbReference type="ARBA" id="ARBA00004882"/>
    </source>
</evidence>
<comment type="similarity">
    <text evidence="5 15">In the C-terminal section; belongs to the HTP reductase family.</text>
</comment>
<dbReference type="CDD" id="cd01284">
    <property type="entry name" value="Riboflavin_deaminase-reductase"/>
    <property type="match status" value="1"/>
</dbReference>
<keyword evidence="10 15" id="KW-0521">NADP</keyword>
<dbReference type="Gene3D" id="3.40.140.10">
    <property type="entry name" value="Cytidine Deaminase, domain 2"/>
    <property type="match status" value="1"/>
</dbReference>
<dbReference type="UniPathway" id="UPA00275">
    <property type="reaction ID" value="UER00401"/>
</dbReference>
<feature type="binding site" evidence="17">
    <location>
        <position position="170"/>
    </location>
    <ligand>
        <name>NADP(+)</name>
        <dbReference type="ChEBI" id="CHEBI:58349"/>
    </ligand>
</feature>
<keyword evidence="8 15" id="KW-0378">Hydrolase</keyword>
<keyword evidence="6 15" id="KW-0686">Riboflavin biosynthesis</keyword>
<dbReference type="PIRSF" id="PIRSF006769">
    <property type="entry name" value="RibD"/>
    <property type="match status" value="1"/>
</dbReference>
<feature type="binding site" evidence="17">
    <location>
        <position position="222"/>
    </location>
    <ligand>
        <name>NADP(+)</name>
        <dbReference type="ChEBI" id="CHEBI:58349"/>
    </ligand>
</feature>
<feature type="active site" description="Proton donor" evidence="16">
    <location>
        <position position="52"/>
    </location>
</feature>
<evidence type="ECO:0000256" key="10">
    <source>
        <dbReference type="ARBA" id="ARBA00022857"/>
    </source>
</evidence>
<feature type="binding site" evidence="18">
    <location>
        <position position="50"/>
    </location>
    <ligand>
        <name>Zn(2+)</name>
        <dbReference type="ChEBI" id="CHEBI:29105"/>
        <note>catalytic</note>
    </ligand>
</feature>
<comment type="catalytic activity">
    <reaction evidence="14 15">
        <text>2,5-diamino-6-hydroxy-4-(5-phosphoribosylamino)-pyrimidine + H2O + H(+) = 5-amino-6-(5-phospho-D-ribosylamino)uracil + NH4(+)</text>
        <dbReference type="Rhea" id="RHEA:21868"/>
        <dbReference type="ChEBI" id="CHEBI:15377"/>
        <dbReference type="ChEBI" id="CHEBI:15378"/>
        <dbReference type="ChEBI" id="CHEBI:28938"/>
        <dbReference type="ChEBI" id="CHEBI:58453"/>
        <dbReference type="ChEBI" id="CHEBI:58614"/>
        <dbReference type="EC" id="3.5.4.26"/>
    </reaction>
</comment>
<feature type="domain" description="CMP/dCMP-type deaminase" evidence="19">
    <location>
        <begin position="1"/>
        <end position="123"/>
    </location>
</feature>
<organism evidence="20 21">
    <name type="scientific">Virgibacillus necropolis</name>
    <dbReference type="NCBI Taxonomy" id="163877"/>
    <lineage>
        <taxon>Bacteria</taxon>
        <taxon>Bacillati</taxon>
        <taxon>Bacillota</taxon>
        <taxon>Bacilli</taxon>
        <taxon>Bacillales</taxon>
        <taxon>Bacillaceae</taxon>
        <taxon>Virgibacillus</taxon>
    </lineage>
</organism>
<feature type="binding site" evidence="17">
    <location>
        <position position="204"/>
    </location>
    <ligand>
        <name>substrate</name>
    </ligand>
</feature>
<evidence type="ECO:0000256" key="11">
    <source>
        <dbReference type="ARBA" id="ARBA00023002"/>
    </source>
</evidence>
<evidence type="ECO:0000256" key="8">
    <source>
        <dbReference type="ARBA" id="ARBA00022801"/>
    </source>
</evidence>
<evidence type="ECO:0000256" key="7">
    <source>
        <dbReference type="ARBA" id="ARBA00022723"/>
    </source>
</evidence>
<dbReference type="Pfam" id="PF00383">
    <property type="entry name" value="dCMP_cyt_deam_1"/>
    <property type="match status" value="1"/>
</dbReference>
<dbReference type="KEGG" id="vne:CFK40_18905"/>
<evidence type="ECO:0000256" key="16">
    <source>
        <dbReference type="PIRSR" id="PIRSR006769-1"/>
    </source>
</evidence>